<reference evidence="3" key="1">
    <citation type="journal article" date="2015" name="Nature">
        <title>Complex archaea that bridge the gap between prokaryotes and eukaryotes.</title>
        <authorList>
            <person name="Spang A."/>
            <person name="Saw J.H."/>
            <person name="Jorgensen S.L."/>
            <person name="Zaremba-Niedzwiedzka K."/>
            <person name="Martijn J."/>
            <person name="Lind A.E."/>
            <person name="van Eijk R."/>
            <person name="Schleper C."/>
            <person name="Guy L."/>
            <person name="Ettema T.J."/>
        </authorList>
    </citation>
    <scope>NUCLEOTIDE SEQUENCE</scope>
</reference>
<keyword evidence="2" id="KW-0812">Transmembrane</keyword>
<feature type="transmembrane region" description="Helical" evidence="2">
    <location>
        <begin position="317"/>
        <end position="340"/>
    </location>
</feature>
<protein>
    <submittedName>
        <fullName evidence="3">Uncharacterized protein</fullName>
    </submittedName>
</protein>
<evidence type="ECO:0000256" key="2">
    <source>
        <dbReference type="SAM" id="Phobius"/>
    </source>
</evidence>
<sequence>MDFIDNLKKLGKKENWKYLYLVIWLFIGVIVIQFFPIIGVVIFLPLLPFLMFLFILSLIAKKDITKIATWKVILLLILSLPLMLLVSIVLIILFAVSIISYFFFISWFIIYGSYLVGKKLDTKLLKHSKIGPIIRFILFFGGLMLSLLLLFLFIIGPAIIDFSAITSVEIPPFLIIVYFIVGGILIVFAFICILYMFKKAFNAWFGIFSLLVTIYTLFLVVKIYLSLDTSGTDTASSELTKVVMLIFDLLILLYSVSTLMGSQAKLLSKRIKKIGMDSVILWLILSKVAYEFVYNFPYGTFEVPLISALNDVNVNDLINLIKNIVVLGFFILLLVVIGLYEIIKYNKRLKEPKEEEVEVGVEGFISEDPLIGEHQPSIEETEEKTGIEEEELSNSSEETENNGFT</sequence>
<name>A0A0F9IML0_9ZZZZ</name>
<feature type="transmembrane region" description="Helical" evidence="2">
    <location>
        <begin position="136"/>
        <end position="160"/>
    </location>
</feature>
<keyword evidence="2" id="KW-0472">Membrane</keyword>
<proteinExistence type="predicted"/>
<organism evidence="3">
    <name type="scientific">marine sediment metagenome</name>
    <dbReference type="NCBI Taxonomy" id="412755"/>
    <lineage>
        <taxon>unclassified sequences</taxon>
        <taxon>metagenomes</taxon>
        <taxon>ecological metagenomes</taxon>
    </lineage>
</organism>
<feature type="transmembrane region" description="Helical" evidence="2">
    <location>
        <begin position="245"/>
        <end position="267"/>
    </location>
</feature>
<feature type="transmembrane region" description="Helical" evidence="2">
    <location>
        <begin position="72"/>
        <end position="92"/>
    </location>
</feature>
<accession>A0A0F9IML0</accession>
<comment type="caution">
    <text evidence="3">The sequence shown here is derived from an EMBL/GenBank/DDBJ whole genome shotgun (WGS) entry which is preliminary data.</text>
</comment>
<feature type="transmembrane region" description="Helical" evidence="2">
    <location>
        <begin position="18"/>
        <end position="35"/>
    </location>
</feature>
<gene>
    <name evidence="3" type="ORF">LCGC14_1560790</name>
</gene>
<dbReference type="AlphaFoldDB" id="A0A0F9IML0"/>
<feature type="transmembrane region" description="Helical" evidence="2">
    <location>
        <begin position="172"/>
        <end position="197"/>
    </location>
</feature>
<feature type="transmembrane region" description="Helical" evidence="2">
    <location>
        <begin position="204"/>
        <end position="225"/>
    </location>
</feature>
<feature type="compositionally biased region" description="Acidic residues" evidence="1">
    <location>
        <begin position="388"/>
        <end position="405"/>
    </location>
</feature>
<feature type="transmembrane region" description="Helical" evidence="2">
    <location>
        <begin position="98"/>
        <end position="116"/>
    </location>
</feature>
<feature type="transmembrane region" description="Helical" evidence="2">
    <location>
        <begin position="279"/>
        <end position="297"/>
    </location>
</feature>
<feature type="transmembrane region" description="Helical" evidence="2">
    <location>
        <begin position="41"/>
        <end position="60"/>
    </location>
</feature>
<feature type="region of interest" description="Disordered" evidence="1">
    <location>
        <begin position="371"/>
        <end position="405"/>
    </location>
</feature>
<evidence type="ECO:0000313" key="3">
    <source>
        <dbReference type="EMBL" id="KKM45475.1"/>
    </source>
</evidence>
<dbReference type="EMBL" id="LAZR01012053">
    <property type="protein sequence ID" value="KKM45475.1"/>
    <property type="molecule type" value="Genomic_DNA"/>
</dbReference>
<keyword evidence="2" id="KW-1133">Transmembrane helix</keyword>
<evidence type="ECO:0000256" key="1">
    <source>
        <dbReference type="SAM" id="MobiDB-lite"/>
    </source>
</evidence>